<dbReference type="GO" id="GO:0000166">
    <property type="term" value="F:nucleotide binding"/>
    <property type="evidence" value="ECO:0007669"/>
    <property type="project" value="InterPro"/>
</dbReference>
<dbReference type="GO" id="GO:0006740">
    <property type="term" value="P:NADPH regeneration"/>
    <property type="evidence" value="ECO:0007669"/>
    <property type="project" value="TreeGrafter"/>
</dbReference>
<gene>
    <name evidence="5" type="ORF">PEX2_071670</name>
</gene>
<keyword evidence="6" id="KW-1185">Reference proteome</keyword>
<dbReference type="Pfam" id="PF22725">
    <property type="entry name" value="GFO_IDH_MocA_C3"/>
    <property type="match status" value="1"/>
</dbReference>
<accession>A0A0A2JH64</accession>
<dbReference type="PhylomeDB" id="A0A0A2JH64"/>
<dbReference type="GO" id="GO:0005737">
    <property type="term" value="C:cytoplasm"/>
    <property type="evidence" value="ECO:0007669"/>
    <property type="project" value="TreeGrafter"/>
</dbReference>
<dbReference type="STRING" id="27334.A0A0A2JH64"/>
<protein>
    <submittedName>
        <fullName evidence="5">Oxidoreductase, N-terminal</fullName>
    </submittedName>
</protein>
<dbReference type="EMBL" id="JQFZ01000216">
    <property type="protein sequence ID" value="KGO54684.1"/>
    <property type="molecule type" value="Genomic_DNA"/>
</dbReference>
<proteinExistence type="inferred from homology"/>
<evidence type="ECO:0000313" key="6">
    <source>
        <dbReference type="Proteomes" id="UP000030143"/>
    </source>
</evidence>
<name>A0A0A2JH64_PENEN</name>
<evidence type="ECO:0000313" key="5">
    <source>
        <dbReference type="EMBL" id="KGO54684.1"/>
    </source>
</evidence>
<dbReference type="HOGENOM" id="CLU_023194_0_0_1"/>
<comment type="similarity">
    <text evidence="1">Belongs to the Gfo/Idh/MocA family.</text>
</comment>
<evidence type="ECO:0000256" key="2">
    <source>
        <dbReference type="ARBA" id="ARBA00023002"/>
    </source>
</evidence>
<dbReference type="GeneID" id="27679857"/>
<dbReference type="InterPro" id="IPR055170">
    <property type="entry name" value="GFO_IDH_MocA-like_dom"/>
</dbReference>
<dbReference type="RefSeq" id="XP_016597021.1">
    <property type="nucleotide sequence ID" value="XM_016744437.1"/>
</dbReference>
<dbReference type="Pfam" id="PF01408">
    <property type="entry name" value="GFO_IDH_MocA"/>
    <property type="match status" value="1"/>
</dbReference>
<dbReference type="Proteomes" id="UP000030143">
    <property type="component" value="Unassembled WGS sequence"/>
</dbReference>
<dbReference type="InterPro" id="IPR036291">
    <property type="entry name" value="NAD(P)-bd_dom_sf"/>
</dbReference>
<dbReference type="PANTHER" id="PTHR42840:SF3">
    <property type="entry name" value="BINDING ROSSMANN FOLD OXIDOREDUCTASE, PUTATIVE (AFU_ORTHOLOGUE AFUA_2G10240)-RELATED"/>
    <property type="match status" value="1"/>
</dbReference>
<dbReference type="Gene3D" id="3.30.360.10">
    <property type="entry name" value="Dihydrodipicolinate Reductase, domain 2"/>
    <property type="match status" value="1"/>
</dbReference>
<dbReference type="Gene3D" id="3.40.50.720">
    <property type="entry name" value="NAD(P)-binding Rossmann-like Domain"/>
    <property type="match status" value="1"/>
</dbReference>
<dbReference type="InterPro" id="IPR000683">
    <property type="entry name" value="Gfo/Idh/MocA-like_OxRdtase_N"/>
</dbReference>
<dbReference type="AlphaFoldDB" id="A0A0A2JH64"/>
<feature type="domain" description="GFO/IDH/MocA-like oxidoreductase" evidence="4">
    <location>
        <begin position="139"/>
        <end position="265"/>
    </location>
</feature>
<dbReference type="SUPFAM" id="SSF55347">
    <property type="entry name" value="Glyceraldehyde-3-phosphate dehydrogenase-like, C-terminal domain"/>
    <property type="match status" value="1"/>
</dbReference>
<evidence type="ECO:0000259" key="3">
    <source>
        <dbReference type="Pfam" id="PF01408"/>
    </source>
</evidence>
<evidence type="ECO:0000256" key="1">
    <source>
        <dbReference type="ARBA" id="ARBA00010928"/>
    </source>
</evidence>
<organism evidence="5 6">
    <name type="scientific">Penicillium expansum</name>
    <name type="common">Blue mold rot fungus</name>
    <dbReference type="NCBI Taxonomy" id="27334"/>
    <lineage>
        <taxon>Eukaryota</taxon>
        <taxon>Fungi</taxon>
        <taxon>Dikarya</taxon>
        <taxon>Ascomycota</taxon>
        <taxon>Pezizomycotina</taxon>
        <taxon>Eurotiomycetes</taxon>
        <taxon>Eurotiomycetidae</taxon>
        <taxon>Eurotiales</taxon>
        <taxon>Aspergillaceae</taxon>
        <taxon>Penicillium</taxon>
    </lineage>
</organism>
<reference evidence="5 6" key="1">
    <citation type="journal article" date="2015" name="Mol. Plant Microbe Interact.">
        <title>Genome, transcriptome, and functional analyses of Penicillium expansum provide new insights into secondary metabolism and pathogenicity.</title>
        <authorList>
            <person name="Ballester A.R."/>
            <person name="Marcet-Houben M."/>
            <person name="Levin E."/>
            <person name="Sela N."/>
            <person name="Selma-Lazaro C."/>
            <person name="Carmona L."/>
            <person name="Wisniewski M."/>
            <person name="Droby S."/>
            <person name="Gonzalez-Candelas L."/>
            <person name="Gabaldon T."/>
        </authorList>
    </citation>
    <scope>NUCLEOTIDE SEQUENCE [LARGE SCALE GENOMIC DNA]</scope>
    <source>
        <strain evidence="5 6">MD-8</strain>
    </source>
</reference>
<dbReference type="SUPFAM" id="SSF51735">
    <property type="entry name" value="NAD(P)-binding Rossmann-fold domains"/>
    <property type="match status" value="1"/>
</dbReference>
<evidence type="ECO:0000259" key="4">
    <source>
        <dbReference type="Pfam" id="PF22725"/>
    </source>
</evidence>
<comment type="caution">
    <text evidence="5">The sequence shown here is derived from an EMBL/GenBank/DDBJ whole genome shotgun (WGS) entry which is preliminary data.</text>
</comment>
<dbReference type="VEuPathDB" id="FungiDB:PEXP_097530"/>
<feature type="domain" description="Gfo/Idh/MocA-like oxidoreductase N-terminal" evidence="3">
    <location>
        <begin position="6"/>
        <end position="116"/>
    </location>
</feature>
<sequence length="353" mass="38856">MSAPKLRVGIAGLGRMGQRHALNYHVFTPRAEVVAASSPDLNEHKWAAENLTGARIYKDYYEMLEKENLDAVVVAGITAVHADHTIAAIKKGLHVMCEKPLSLDIKIAQSVLDAYNTSLKTHPNQKVMCGFSRRFDASYREAHERMVSGQHGRPVVFRSQTADMLNTTGTFVQYAKTSGGIFLDCSIHDIDLMLWFLGENTNIKSLQAVGVTAVHTELDSSKDRDNAVATVEFDGGKIATLFCSRMMAAGQEDTTEIICEKGSLRVNMQGQKNHLEIHDGQGARRDLPKHYYERFREAFLTEANEFTSCCLDNTTAPVSLSSSVKAVVIGSALQSSLLTGEKINFNSGKEARL</sequence>
<dbReference type="OrthoDB" id="446809at2759"/>
<keyword evidence="2" id="KW-0560">Oxidoreductase</keyword>
<dbReference type="GO" id="GO:0016491">
    <property type="term" value="F:oxidoreductase activity"/>
    <property type="evidence" value="ECO:0007669"/>
    <property type="project" value="UniProtKB-KW"/>
</dbReference>
<dbReference type="PANTHER" id="PTHR42840">
    <property type="entry name" value="NAD(P)-BINDING ROSSMANN-FOLD SUPERFAMILY PROTEIN-RELATED"/>
    <property type="match status" value="1"/>
</dbReference>